<evidence type="ECO:0000313" key="1">
    <source>
        <dbReference type="EMBL" id="WVZ04807.1"/>
    </source>
</evidence>
<feature type="non-terminal residue" evidence="1">
    <location>
        <position position="1"/>
    </location>
</feature>
<protein>
    <submittedName>
        <fullName evidence="1">Uncharacterized protein</fullName>
    </submittedName>
</protein>
<reference evidence="1 2" key="1">
    <citation type="journal article" date="2023" name="Life. Sci Alliance">
        <title>Evolutionary insights into 3D genome organization and epigenetic landscape of Vigna mungo.</title>
        <authorList>
            <person name="Junaid A."/>
            <person name="Singh B."/>
            <person name="Bhatia S."/>
        </authorList>
    </citation>
    <scope>NUCLEOTIDE SEQUENCE [LARGE SCALE GENOMIC DNA]</scope>
    <source>
        <strain evidence="1">Urdbean</strain>
    </source>
</reference>
<keyword evidence="2" id="KW-1185">Reference proteome</keyword>
<accession>A0AAQ3N944</accession>
<evidence type="ECO:0000313" key="2">
    <source>
        <dbReference type="Proteomes" id="UP001374535"/>
    </source>
</evidence>
<dbReference type="EMBL" id="CP144695">
    <property type="protein sequence ID" value="WVZ04807.1"/>
    <property type="molecule type" value="Genomic_DNA"/>
</dbReference>
<name>A0AAQ3N944_VIGMU</name>
<dbReference type="Proteomes" id="UP001374535">
    <property type="component" value="Chromosome 6"/>
</dbReference>
<dbReference type="AlphaFoldDB" id="A0AAQ3N944"/>
<sequence>SKTPLHKGITSTCLLGPFRFLHIPIPPSLDTDKDRGCRTSLGLPPPAATLSLLTLDSPFFLFQSFELTSPLEPNPITFLSLSQTFHRWRRIAAPTTQNSFSKPNSLIRIQRATKLGQHFVGDNGGASGGRTVAARRWTQRATREKNQTAKWRFLCAREMEDAKTIRLVMEVRLVAMEIGLVAVEVAGEEGGGRRGRRIERRHARRRRNLRKLLRVINSVQQISETLRRLLTRLIG</sequence>
<gene>
    <name evidence="1" type="ORF">V8G54_018153</name>
</gene>
<proteinExistence type="predicted"/>
<organism evidence="1 2">
    <name type="scientific">Vigna mungo</name>
    <name type="common">Black gram</name>
    <name type="synonym">Phaseolus mungo</name>
    <dbReference type="NCBI Taxonomy" id="3915"/>
    <lineage>
        <taxon>Eukaryota</taxon>
        <taxon>Viridiplantae</taxon>
        <taxon>Streptophyta</taxon>
        <taxon>Embryophyta</taxon>
        <taxon>Tracheophyta</taxon>
        <taxon>Spermatophyta</taxon>
        <taxon>Magnoliopsida</taxon>
        <taxon>eudicotyledons</taxon>
        <taxon>Gunneridae</taxon>
        <taxon>Pentapetalae</taxon>
        <taxon>rosids</taxon>
        <taxon>fabids</taxon>
        <taxon>Fabales</taxon>
        <taxon>Fabaceae</taxon>
        <taxon>Papilionoideae</taxon>
        <taxon>50 kb inversion clade</taxon>
        <taxon>NPAAA clade</taxon>
        <taxon>indigoferoid/millettioid clade</taxon>
        <taxon>Phaseoleae</taxon>
        <taxon>Vigna</taxon>
    </lineage>
</organism>